<organism evidence="2 3">
    <name type="scientific">Bhargavaea ullalensis</name>
    <dbReference type="NCBI Taxonomy" id="1265685"/>
    <lineage>
        <taxon>Bacteria</taxon>
        <taxon>Bacillati</taxon>
        <taxon>Bacillota</taxon>
        <taxon>Bacilli</taxon>
        <taxon>Bacillales</taxon>
        <taxon>Caryophanaceae</taxon>
        <taxon>Bhargavaea</taxon>
    </lineage>
</organism>
<dbReference type="Proteomes" id="UP001549099">
    <property type="component" value="Unassembled WGS sequence"/>
</dbReference>
<evidence type="ECO:0000259" key="1">
    <source>
        <dbReference type="PROSITE" id="PS51819"/>
    </source>
</evidence>
<sequence length="251" mass="28369">MPGFIFGILLPVRKSHTCYNEGNKKVEVDGLFKSVRFYTNRLAAMRRFYGNILELEISERLEDSFTVKIGGTDVTFVASERPSFYHFAINIPGNQFTMLKYWVKDRVPLNWDGGVDEVYFRSFDADSMYFEDPSGNIVELIGRRKKDLFGDVSRASFLNISEVGVVPQDVVKAGTELQKAGIPLRGGTDVDPDSLNFLGRGETFFVLVPEGRRWYFSKRTSEIHPLEALLDDGLLVRLDEAGELAVSDTED</sequence>
<dbReference type="PROSITE" id="PS51819">
    <property type="entry name" value="VOC"/>
    <property type="match status" value="1"/>
</dbReference>
<accession>A0ABV2GCF7</accession>
<dbReference type="EMBL" id="JBEPLW010000014">
    <property type="protein sequence ID" value="MET3575980.1"/>
    <property type="molecule type" value="Genomic_DNA"/>
</dbReference>
<dbReference type="InterPro" id="IPR037523">
    <property type="entry name" value="VOC_core"/>
</dbReference>
<comment type="caution">
    <text evidence="2">The sequence shown here is derived from an EMBL/GenBank/DDBJ whole genome shotgun (WGS) entry which is preliminary data.</text>
</comment>
<evidence type="ECO:0000313" key="3">
    <source>
        <dbReference type="Proteomes" id="UP001549099"/>
    </source>
</evidence>
<evidence type="ECO:0000313" key="2">
    <source>
        <dbReference type="EMBL" id="MET3575980.1"/>
    </source>
</evidence>
<dbReference type="SUPFAM" id="SSF54593">
    <property type="entry name" value="Glyoxalase/Bleomycin resistance protein/Dihydroxybiphenyl dioxygenase"/>
    <property type="match status" value="1"/>
</dbReference>
<gene>
    <name evidence="2" type="ORF">ABID49_001887</name>
</gene>
<protein>
    <submittedName>
        <fullName evidence="2">Catechol 2,3-dioxygenase-like lactoylglutathione lyase family enzyme</fullName>
    </submittedName>
</protein>
<proteinExistence type="predicted"/>
<dbReference type="InterPro" id="IPR040553">
    <property type="entry name" value="TxDE"/>
</dbReference>
<dbReference type="Gene3D" id="3.10.180.10">
    <property type="entry name" value="2,3-Dihydroxybiphenyl 1,2-Dioxygenase, domain 1"/>
    <property type="match status" value="1"/>
</dbReference>
<reference evidence="2 3" key="1">
    <citation type="submission" date="2024-06" db="EMBL/GenBank/DDBJ databases">
        <title>Genomic Encyclopedia of Type Strains, Phase IV (KMG-IV): sequencing the most valuable type-strain genomes for metagenomic binning, comparative biology and taxonomic classification.</title>
        <authorList>
            <person name="Goeker M."/>
        </authorList>
    </citation>
    <scope>NUCLEOTIDE SEQUENCE [LARGE SCALE GENOMIC DNA]</scope>
    <source>
        <strain evidence="2 3">DSM 26128</strain>
    </source>
</reference>
<keyword evidence="3" id="KW-1185">Reference proteome</keyword>
<dbReference type="Pfam" id="PF18711">
    <property type="entry name" value="TxDE"/>
    <property type="match status" value="1"/>
</dbReference>
<dbReference type="InterPro" id="IPR029068">
    <property type="entry name" value="Glyas_Bleomycin-R_OHBP_Dase"/>
</dbReference>
<feature type="domain" description="VOC" evidence="1">
    <location>
        <begin position="31"/>
        <end position="143"/>
    </location>
</feature>
<name>A0ABV2GCF7_9BACL</name>
<dbReference type="RefSeq" id="WP_354197613.1">
    <property type="nucleotide sequence ID" value="NZ_JBEPLW010000014.1"/>
</dbReference>